<dbReference type="EMBL" id="SDMK01000001">
    <property type="protein sequence ID" value="RXS98072.1"/>
    <property type="molecule type" value="Genomic_DNA"/>
</dbReference>
<protein>
    <submittedName>
        <fullName evidence="2">MCE family protein</fullName>
    </submittedName>
</protein>
<dbReference type="PANTHER" id="PTHR33371:SF4">
    <property type="entry name" value="INTERMEMBRANE PHOSPHOLIPID TRANSPORT SYSTEM BINDING PROTEIN MLAD"/>
    <property type="match status" value="1"/>
</dbReference>
<organism evidence="2 3">
    <name type="scientific">Silvibacterium dinghuense</name>
    <dbReference type="NCBI Taxonomy" id="1560006"/>
    <lineage>
        <taxon>Bacteria</taxon>
        <taxon>Pseudomonadati</taxon>
        <taxon>Acidobacteriota</taxon>
        <taxon>Terriglobia</taxon>
        <taxon>Terriglobales</taxon>
        <taxon>Acidobacteriaceae</taxon>
        <taxon>Silvibacterium</taxon>
    </lineage>
</organism>
<proteinExistence type="predicted"/>
<name>A0A4V1NW38_9BACT</name>
<dbReference type="Pfam" id="PF02470">
    <property type="entry name" value="MlaD"/>
    <property type="match status" value="1"/>
</dbReference>
<dbReference type="PANTHER" id="PTHR33371">
    <property type="entry name" value="INTERMEMBRANE PHOSPHOLIPID TRANSPORT SYSTEM BINDING PROTEIN MLAD-RELATED"/>
    <property type="match status" value="1"/>
</dbReference>
<comment type="caution">
    <text evidence="2">The sequence shown here is derived from an EMBL/GenBank/DDBJ whole genome shotgun (WGS) entry which is preliminary data.</text>
</comment>
<sequence length="343" mass="36615">MLVIVALSVLAALVFLMSGSTGGFWNGKITIRSYFENSAGVKVGAPVNLEGVTVGNVKSIRIVPERKLTPVEVTMRISKKYLDAIHTDSKTSLETVGVLGDTVVDIASKDATGPQIQNNAELQTTETPNLSDVIKSSQGTIEQLNTILAKVDNLVDALNSGKGSIGQLINDPTLYNKAVLTVNQLQALIDGISNGKGSIGKLVSDDTLYTRANDTVGRLQHIADELDQGKGSAGKLLKDDALYNNLKESTDSLNHLLAGINQGQGAIGMMAKDPKFAAQLNDTVNKLDSLLTSVNSGEGTLGQLVKNPALYNHSDEMIQNSSNLVTAIRQNPKKYLTIHFKIF</sequence>
<evidence type="ECO:0000313" key="3">
    <source>
        <dbReference type="Proteomes" id="UP000290253"/>
    </source>
</evidence>
<feature type="domain" description="Mce/MlaD" evidence="1">
    <location>
        <begin position="28"/>
        <end position="107"/>
    </location>
</feature>
<accession>A0A4V1NW38</accession>
<dbReference type="AlphaFoldDB" id="A0A4V1NW38"/>
<evidence type="ECO:0000313" key="2">
    <source>
        <dbReference type="EMBL" id="RXS98072.1"/>
    </source>
</evidence>
<gene>
    <name evidence="2" type="ORF">ESZ00_00925</name>
</gene>
<evidence type="ECO:0000259" key="1">
    <source>
        <dbReference type="Pfam" id="PF02470"/>
    </source>
</evidence>
<dbReference type="InterPro" id="IPR052336">
    <property type="entry name" value="MlaD_Phospholipid_Transporter"/>
</dbReference>
<reference evidence="2 3" key="1">
    <citation type="journal article" date="2016" name="Int. J. Syst. Evol. Microbiol.">
        <title>Acidipila dinghuensis sp. nov., an acidobacterium isolated from forest soil.</title>
        <authorList>
            <person name="Jiang Y.W."/>
            <person name="Wang J."/>
            <person name="Chen M.H."/>
            <person name="Lv Y.Y."/>
            <person name="Qiu L.H."/>
        </authorList>
    </citation>
    <scope>NUCLEOTIDE SEQUENCE [LARGE SCALE GENOMIC DNA]</scope>
    <source>
        <strain evidence="2 3">DHOF10</strain>
    </source>
</reference>
<dbReference type="InterPro" id="IPR003399">
    <property type="entry name" value="Mce/MlaD"/>
</dbReference>
<dbReference type="OrthoDB" id="9798731at2"/>
<keyword evidence="3" id="KW-1185">Reference proteome</keyword>
<dbReference type="Proteomes" id="UP000290253">
    <property type="component" value="Unassembled WGS sequence"/>
</dbReference>